<evidence type="ECO:0000256" key="8">
    <source>
        <dbReference type="PIRNR" id="PIRNR005096"/>
    </source>
</evidence>
<feature type="binding site" evidence="11">
    <location>
        <begin position="180"/>
        <end position="182"/>
    </location>
    <ligand>
        <name>beta-D-galactose</name>
        <dbReference type="ChEBI" id="CHEBI:27667"/>
    </ligand>
</feature>
<dbReference type="InterPro" id="IPR018052">
    <property type="entry name" value="Ald1_epimerase_CS"/>
</dbReference>
<evidence type="ECO:0000256" key="2">
    <source>
        <dbReference type="ARBA" id="ARBA00005028"/>
    </source>
</evidence>
<comment type="caution">
    <text evidence="12">The sequence shown here is derived from an EMBL/GenBank/DDBJ whole genome shotgun (WGS) entry which is preliminary data.</text>
</comment>
<evidence type="ECO:0000256" key="5">
    <source>
        <dbReference type="ARBA" id="ARBA00014165"/>
    </source>
</evidence>
<reference evidence="12" key="1">
    <citation type="journal article" date="2021" name="PeerJ">
        <title>Extensive microbial diversity within the chicken gut microbiome revealed by metagenomics and culture.</title>
        <authorList>
            <person name="Gilroy R."/>
            <person name="Ravi A."/>
            <person name="Getino M."/>
            <person name="Pursley I."/>
            <person name="Horton D.L."/>
            <person name="Alikhan N.F."/>
            <person name="Baker D."/>
            <person name="Gharbi K."/>
            <person name="Hall N."/>
            <person name="Watson M."/>
            <person name="Adriaenssens E.M."/>
            <person name="Foster-Nyarko E."/>
            <person name="Jarju S."/>
            <person name="Secka A."/>
            <person name="Antonio M."/>
            <person name="Oren A."/>
            <person name="Chaudhuri R.R."/>
            <person name="La Ragione R."/>
            <person name="Hildebrand F."/>
            <person name="Pallen M.J."/>
        </authorList>
    </citation>
    <scope>NUCLEOTIDE SEQUENCE</scope>
    <source>
        <strain evidence="12">CHK188-5543</strain>
    </source>
</reference>
<keyword evidence="6 8" id="KW-0413">Isomerase</keyword>
<dbReference type="EMBL" id="DXES01000060">
    <property type="protein sequence ID" value="HIX65201.1"/>
    <property type="molecule type" value="Genomic_DNA"/>
</dbReference>
<dbReference type="InterPro" id="IPR008183">
    <property type="entry name" value="Aldose_1/G6P_1-epimerase"/>
</dbReference>
<dbReference type="InterPro" id="IPR011013">
    <property type="entry name" value="Gal_mutarotase_sf_dom"/>
</dbReference>
<dbReference type="CDD" id="cd09019">
    <property type="entry name" value="galactose_mutarotase_like"/>
    <property type="match status" value="1"/>
</dbReference>
<protein>
    <recommendedName>
        <fullName evidence="5 8">Aldose 1-epimerase</fullName>
        <ecNumber evidence="4 8">5.1.3.3</ecNumber>
    </recommendedName>
</protein>
<evidence type="ECO:0000256" key="3">
    <source>
        <dbReference type="ARBA" id="ARBA00006206"/>
    </source>
</evidence>
<evidence type="ECO:0000313" key="13">
    <source>
        <dbReference type="Proteomes" id="UP000886800"/>
    </source>
</evidence>
<gene>
    <name evidence="12" type="ORF">H9736_03025</name>
</gene>
<dbReference type="GO" id="GO:0033499">
    <property type="term" value="P:galactose catabolic process via UDP-galactose, Leloir pathway"/>
    <property type="evidence" value="ECO:0007669"/>
    <property type="project" value="TreeGrafter"/>
</dbReference>
<evidence type="ECO:0000256" key="1">
    <source>
        <dbReference type="ARBA" id="ARBA00001614"/>
    </source>
</evidence>
<dbReference type="PANTHER" id="PTHR10091">
    <property type="entry name" value="ALDOSE-1-EPIMERASE"/>
    <property type="match status" value="1"/>
</dbReference>
<dbReference type="InterPro" id="IPR047215">
    <property type="entry name" value="Galactose_mutarotase-like"/>
</dbReference>
<name>A0A9D2B6U7_9FIRM</name>
<comment type="pathway">
    <text evidence="2 8">Carbohydrate metabolism; hexose metabolism.</text>
</comment>
<keyword evidence="7 8" id="KW-0119">Carbohydrate metabolism</keyword>
<dbReference type="GO" id="GO:0005737">
    <property type="term" value="C:cytoplasm"/>
    <property type="evidence" value="ECO:0007669"/>
    <property type="project" value="TreeGrafter"/>
</dbReference>
<dbReference type="InterPro" id="IPR014718">
    <property type="entry name" value="GH-type_carb-bd"/>
</dbReference>
<dbReference type="EC" id="5.1.3.3" evidence="4 8"/>
<dbReference type="GO" id="GO:0004034">
    <property type="term" value="F:aldose 1-epimerase activity"/>
    <property type="evidence" value="ECO:0007669"/>
    <property type="project" value="UniProtKB-EC"/>
</dbReference>
<sequence length="352" mass="38675">MTNITCTPFFLFEAGQSSLYTLKNQSGMAVSVTDWGAYLVSVLAPDRSGRQDDVILSYNDAEGFFHRPGYYGATVGRNCNRIAGAQVELEGRTYRLPQNDHGNNLHSGPGGLDHKLWSAQVAEGPTGQELVLTAVSADGEDGFPGNLRVRLTVSLDEQNGLQLHYQAETDAATLCNLTNHAYFNLNGHYRGDILGHELRVNAGRYAETDEQLIPTGRLLPVEGTPLDFRTFHAIGERIDADCPALRYGGGYDQCWVLADGRGVLGLAAELYDPASGRRMECWTDQPAIQVYSGNGIDPDLVCKGGVHYCKRAGVALETQLIPDAIHHPQWDSPVLRPGQQYDSRTIYRFFPE</sequence>
<accession>A0A9D2B6U7</accession>
<feature type="active site" description="Proton donor" evidence="9">
    <location>
        <position position="180"/>
    </location>
</feature>
<evidence type="ECO:0000256" key="4">
    <source>
        <dbReference type="ARBA" id="ARBA00013185"/>
    </source>
</evidence>
<dbReference type="GO" id="GO:0006006">
    <property type="term" value="P:glucose metabolic process"/>
    <property type="evidence" value="ECO:0007669"/>
    <property type="project" value="TreeGrafter"/>
</dbReference>
<dbReference type="Gene3D" id="2.70.98.10">
    <property type="match status" value="1"/>
</dbReference>
<proteinExistence type="inferred from homology"/>
<comment type="catalytic activity">
    <reaction evidence="1 8">
        <text>alpha-D-glucose = beta-D-glucose</text>
        <dbReference type="Rhea" id="RHEA:10264"/>
        <dbReference type="ChEBI" id="CHEBI:15903"/>
        <dbReference type="ChEBI" id="CHEBI:17925"/>
        <dbReference type="EC" id="5.1.3.3"/>
    </reaction>
</comment>
<feature type="binding site" evidence="11">
    <location>
        <begin position="80"/>
        <end position="81"/>
    </location>
    <ligand>
        <name>beta-D-galactose</name>
        <dbReference type="ChEBI" id="CHEBI:27667"/>
    </ligand>
</feature>
<feature type="binding site" evidence="10">
    <location>
        <position position="252"/>
    </location>
    <ligand>
        <name>beta-D-galactose</name>
        <dbReference type="ChEBI" id="CHEBI:27667"/>
    </ligand>
</feature>
<dbReference type="InterPro" id="IPR015443">
    <property type="entry name" value="Aldose_1-epimerase"/>
</dbReference>
<dbReference type="GO" id="GO:0030246">
    <property type="term" value="F:carbohydrate binding"/>
    <property type="evidence" value="ECO:0007669"/>
    <property type="project" value="InterPro"/>
</dbReference>
<dbReference type="Pfam" id="PF01263">
    <property type="entry name" value="Aldose_epim"/>
    <property type="match status" value="1"/>
</dbReference>
<dbReference type="AlphaFoldDB" id="A0A9D2B6U7"/>
<dbReference type="PIRSF" id="PIRSF005096">
    <property type="entry name" value="GALM"/>
    <property type="match status" value="1"/>
</dbReference>
<evidence type="ECO:0000256" key="6">
    <source>
        <dbReference type="ARBA" id="ARBA00023235"/>
    </source>
</evidence>
<dbReference type="PANTHER" id="PTHR10091:SF0">
    <property type="entry name" value="GALACTOSE MUTAROTASE"/>
    <property type="match status" value="1"/>
</dbReference>
<comment type="similarity">
    <text evidence="3 8">Belongs to the aldose epimerase family.</text>
</comment>
<organism evidence="12 13">
    <name type="scientific">Candidatus Anaerotruncus excrementipullorum</name>
    <dbReference type="NCBI Taxonomy" id="2838465"/>
    <lineage>
        <taxon>Bacteria</taxon>
        <taxon>Bacillati</taxon>
        <taxon>Bacillota</taxon>
        <taxon>Clostridia</taxon>
        <taxon>Eubacteriales</taxon>
        <taxon>Oscillospiraceae</taxon>
        <taxon>Anaerotruncus</taxon>
    </lineage>
</organism>
<dbReference type="NCBIfam" id="NF008277">
    <property type="entry name" value="PRK11055.1"/>
    <property type="match status" value="1"/>
</dbReference>
<dbReference type="Proteomes" id="UP000886800">
    <property type="component" value="Unassembled WGS sequence"/>
</dbReference>
<evidence type="ECO:0000256" key="10">
    <source>
        <dbReference type="PIRSR" id="PIRSR005096-2"/>
    </source>
</evidence>
<evidence type="ECO:0000313" key="12">
    <source>
        <dbReference type="EMBL" id="HIX65201.1"/>
    </source>
</evidence>
<evidence type="ECO:0000256" key="9">
    <source>
        <dbReference type="PIRSR" id="PIRSR005096-1"/>
    </source>
</evidence>
<reference evidence="12" key="2">
    <citation type="submission" date="2021-04" db="EMBL/GenBank/DDBJ databases">
        <authorList>
            <person name="Gilroy R."/>
        </authorList>
    </citation>
    <scope>NUCLEOTIDE SEQUENCE</scope>
    <source>
        <strain evidence="12">CHK188-5543</strain>
    </source>
</reference>
<dbReference type="SUPFAM" id="SSF74650">
    <property type="entry name" value="Galactose mutarotase-like"/>
    <property type="match status" value="1"/>
</dbReference>
<feature type="active site" description="Proton acceptor" evidence="9">
    <location>
        <position position="317"/>
    </location>
</feature>
<evidence type="ECO:0000256" key="11">
    <source>
        <dbReference type="PIRSR" id="PIRSR005096-3"/>
    </source>
</evidence>
<evidence type="ECO:0000256" key="7">
    <source>
        <dbReference type="ARBA" id="ARBA00023277"/>
    </source>
</evidence>
<dbReference type="PROSITE" id="PS00545">
    <property type="entry name" value="ALDOSE_1_EPIMERASE"/>
    <property type="match status" value="1"/>
</dbReference>